<name>A0A653DPC3_CALMS</name>
<organism evidence="1 2">
    <name type="scientific">Callosobruchus maculatus</name>
    <name type="common">Southern cowpea weevil</name>
    <name type="synonym">Pulse bruchid</name>
    <dbReference type="NCBI Taxonomy" id="64391"/>
    <lineage>
        <taxon>Eukaryota</taxon>
        <taxon>Metazoa</taxon>
        <taxon>Ecdysozoa</taxon>
        <taxon>Arthropoda</taxon>
        <taxon>Hexapoda</taxon>
        <taxon>Insecta</taxon>
        <taxon>Pterygota</taxon>
        <taxon>Neoptera</taxon>
        <taxon>Endopterygota</taxon>
        <taxon>Coleoptera</taxon>
        <taxon>Polyphaga</taxon>
        <taxon>Cucujiformia</taxon>
        <taxon>Chrysomeloidea</taxon>
        <taxon>Chrysomelidae</taxon>
        <taxon>Bruchinae</taxon>
        <taxon>Bruchini</taxon>
        <taxon>Callosobruchus</taxon>
    </lineage>
</organism>
<reference evidence="1 2" key="1">
    <citation type="submission" date="2019-01" db="EMBL/GenBank/DDBJ databases">
        <authorList>
            <person name="Sayadi A."/>
        </authorList>
    </citation>
    <scope>NUCLEOTIDE SEQUENCE [LARGE SCALE GENOMIC DNA]</scope>
</reference>
<protein>
    <submittedName>
        <fullName evidence="1">Uncharacterized protein</fullName>
    </submittedName>
</protein>
<proteinExistence type="predicted"/>
<sequence>MVTDSKKNSMQSLFVTRFFHTSGRFQPGVPWTTSYRRTVGFEETARAIGNSKGSLQHWVSYQQMLNGGHRRPLPNRKGTFSTKLSLASFQLTIKLDPRRLPEDLLSKETSSTRHSLASYLQTTGRPHLVGWHLQLPLRGMCSIKAS</sequence>
<dbReference type="OrthoDB" id="6781187at2759"/>
<gene>
    <name evidence="1" type="ORF">CALMAC_LOCUS19300</name>
</gene>
<dbReference type="AlphaFoldDB" id="A0A653DPC3"/>
<evidence type="ECO:0000313" key="1">
    <source>
        <dbReference type="EMBL" id="VEN62081.1"/>
    </source>
</evidence>
<accession>A0A653DPC3</accession>
<dbReference type="EMBL" id="CAACVG010013590">
    <property type="protein sequence ID" value="VEN62081.1"/>
    <property type="molecule type" value="Genomic_DNA"/>
</dbReference>
<dbReference type="Proteomes" id="UP000410492">
    <property type="component" value="Unassembled WGS sequence"/>
</dbReference>
<evidence type="ECO:0000313" key="2">
    <source>
        <dbReference type="Proteomes" id="UP000410492"/>
    </source>
</evidence>
<keyword evidence="2" id="KW-1185">Reference proteome</keyword>